<keyword evidence="3" id="KW-0698">rRNA processing</keyword>
<dbReference type="EMBL" id="JAEHOD010000023">
    <property type="protein sequence ID" value="KAG2447219.1"/>
    <property type="molecule type" value="Genomic_DNA"/>
</dbReference>
<dbReference type="AlphaFoldDB" id="A0A836B4P8"/>
<accession>A0A836B4P8</accession>
<evidence type="ECO:0000313" key="7">
    <source>
        <dbReference type="Proteomes" id="UP000613740"/>
    </source>
</evidence>
<feature type="compositionally biased region" description="Low complexity" evidence="5">
    <location>
        <begin position="617"/>
        <end position="634"/>
    </location>
</feature>
<evidence type="ECO:0000256" key="2">
    <source>
        <dbReference type="ARBA" id="ARBA00006374"/>
    </source>
</evidence>
<gene>
    <name evidence="6" type="ORF">HYH02_007959</name>
</gene>
<feature type="compositionally biased region" description="Low complexity" evidence="5">
    <location>
        <begin position="434"/>
        <end position="447"/>
    </location>
</feature>
<dbReference type="PANTHER" id="PTHR13026">
    <property type="entry name" value="NNP-1 PROTEIN NOVEL NUCLEAR PROTEIN 1 NOP52"/>
    <property type="match status" value="1"/>
</dbReference>
<evidence type="ECO:0000256" key="4">
    <source>
        <dbReference type="ARBA" id="ARBA00023242"/>
    </source>
</evidence>
<dbReference type="Proteomes" id="UP000613740">
    <property type="component" value="Unassembled WGS sequence"/>
</dbReference>
<feature type="region of interest" description="Disordered" evidence="5">
    <location>
        <begin position="607"/>
        <end position="645"/>
    </location>
</feature>
<evidence type="ECO:0000256" key="1">
    <source>
        <dbReference type="ARBA" id="ARBA00004123"/>
    </source>
</evidence>
<feature type="region of interest" description="Disordered" evidence="5">
    <location>
        <begin position="383"/>
        <end position="462"/>
    </location>
</feature>
<evidence type="ECO:0000313" key="6">
    <source>
        <dbReference type="EMBL" id="KAG2447219.1"/>
    </source>
</evidence>
<feature type="compositionally biased region" description="Basic residues" evidence="5">
    <location>
        <begin position="358"/>
        <end position="368"/>
    </location>
</feature>
<proteinExistence type="inferred from homology"/>
<dbReference type="InterPro" id="IPR010301">
    <property type="entry name" value="RRP1"/>
</dbReference>
<dbReference type="Pfam" id="PF05997">
    <property type="entry name" value="Nop52"/>
    <property type="match status" value="1"/>
</dbReference>
<reference evidence="6" key="1">
    <citation type="journal article" date="2020" name="bioRxiv">
        <title>Comparative genomics of Chlamydomonas.</title>
        <authorList>
            <person name="Craig R.J."/>
            <person name="Hasan A.R."/>
            <person name="Ness R.W."/>
            <person name="Keightley P.D."/>
        </authorList>
    </citation>
    <scope>NUCLEOTIDE SEQUENCE</scope>
    <source>
        <strain evidence="6">CCAP 11/173</strain>
    </source>
</reference>
<dbReference type="PANTHER" id="PTHR13026:SF0">
    <property type="entry name" value="RIBOSOMAL RNA PROCESSING 1B"/>
    <property type="match status" value="1"/>
</dbReference>
<feature type="compositionally biased region" description="Basic and acidic residues" evidence="5">
    <location>
        <begin position="335"/>
        <end position="349"/>
    </location>
</feature>
<comment type="caution">
    <text evidence="6">The sequence shown here is derived from an EMBL/GenBank/DDBJ whole genome shotgun (WGS) entry which is preliminary data.</text>
</comment>
<dbReference type="GO" id="GO:0005634">
    <property type="term" value="C:nucleus"/>
    <property type="evidence" value="ECO:0007669"/>
    <property type="project" value="UniProtKB-SubCell"/>
</dbReference>
<feature type="region of interest" description="Disordered" evidence="5">
    <location>
        <begin position="1"/>
        <end position="31"/>
    </location>
</feature>
<feature type="region of interest" description="Disordered" evidence="5">
    <location>
        <begin position="291"/>
        <end position="369"/>
    </location>
</feature>
<keyword evidence="4" id="KW-0539">Nucleus</keyword>
<keyword evidence="7" id="KW-1185">Reference proteome</keyword>
<feature type="compositionally biased region" description="Low complexity" evidence="5">
    <location>
        <begin position="300"/>
        <end position="316"/>
    </location>
</feature>
<evidence type="ECO:0000256" key="5">
    <source>
        <dbReference type="SAM" id="MobiDB-lite"/>
    </source>
</evidence>
<comment type="similarity">
    <text evidence="2">Belongs to the RRP1 family.</text>
</comment>
<comment type="subcellular location">
    <subcellularLocation>
        <location evidence="1">Nucleus</location>
    </subcellularLocation>
</comment>
<dbReference type="GO" id="GO:0030688">
    <property type="term" value="C:preribosome, small subunit precursor"/>
    <property type="evidence" value="ECO:0007669"/>
    <property type="project" value="InterPro"/>
</dbReference>
<protein>
    <submittedName>
        <fullName evidence="6">Uncharacterized protein</fullName>
    </submittedName>
</protein>
<dbReference type="GO" id="GO:0006364">
    <property type="term" value="P:rRNA processing"/>
    <property type="evidence" value="ECO:0007669"/>
    <property type="project" value="UniProtKB-KW"/>
</dbReference>
<name>A0A836B4P8_9CHLO</name>
<dbReference type="OrthoDB" id="2019504at2759"/>
<feature type="compositionally biased region" description="Basic and acidic residues" evidence="5">
    <location>
        <begin position="383"/>
        <end position="401"/>
    </location>
</feature>
<evidence type="ECO:0000256" key="3">
    <source>
        <dbReference type="ARBA" id="ARBA00022552"/>
    </source>
</evidence>
<organism evidence="6 7">
    <name type="scientific">Chlamydomonas schloesseri</name>
    <dbReference type="NCBI Taxonomy" id="2026947"/>
    <lineage>
        <taxon>Eukaryota</taxon>
        <taxon>Viridiplantae</taxon>
        <taxon>Chlorophyta</taxon>
        <taxon>core chlorophytes</taxon>
        <taxon>Chlorophyceae</taxon>
        <taxon>CS clade</taxon>
        <taxon>Chlamydomonadales</taxon>
        <taxon>Chlamydomonadaceae</taxon>
        <taxon>Chlamydomonas</taxon>
    </lineage>
</organism>
<sequence>MTAAAPKAKKLKKAAKPVLEAPPADGNHPGMSPFARALGSTDFQTREKGLQALAHFLTRKIELKQTDMMKIWKGLFYCFWHSDKQPVQAELAQRLAAMLTKLNEQTAFLYFTCFLDTMRREWFGIDRLRLDKFLMLIRKFVHQMLLCLKASKWRPELVSRYTDYLQRQVVLPADTVPAVGLAYHLNDVLLDELRGVADGQPVPAAALAALLAPFAAALAAGEQAMLNRVSEGLFDSLLSELAAPTDDSPYLSQLDAAALAAALFEMGAEQSTRARNRQVLYDLSNSLERLQRKRQRVDTGAEAGPSSKASAGAAAAPVGKMNKKQRAAAAAEAARVAEEEAAAKEEHHANGSAAGGGKKGKQHQHQQHKVPLDAVALHELHEHQHHEQEEAAKHAHEQEQHQHKKAAATPTSGKKAGGRKGGKGQAGAVEDDSAQGPAVAPAAVTPAGKGGKAQTKEPTSGVKAALRAMVAELGKEAEPASAAKSNKKGAKAAAVQETEDGVGTAAAVTPAATAGKMSALGKRGAPGSNAATPAANGAAVTTPAAAAPTTANGRTAAGATTAKKKGVVINLKKNLYFEHGGPVPDPDIRTPPPLRAKGGILKKSSVAQHAKTCPPKASGSAAAAAVTKAAPDSAGTKGSGGRVLPKQARRASAALFF</sequence>